<feature type="region of interest" description="Disordered" evidence="2">
    <location>
        <begin position="824"/>
        <end position="923"/>
    </location>
</feature>
<feature type="region of interest" description="Disordered" evidence="2">
    <location>
        <begin position="220"/>
        <end position="276"/>
    </location>
</feature>
<reference evidence="3" key="3">
    <citation type="submission" date="2025-09" db="UniProtKB">
        <authorList>
            <consortium name="Ensembl"/>
        </authorList>
    </citation>
    <scope>IDENTIFICATION</scope>
</reference>
<evidence type="ECO:0008006" key="5">
    <source>
        <dbReference type="Google" id="ProtNLM"/>
    </source>
</evidence>
<dbReference type="GeneTree" id="ENSGT00940000155308"/>
<organism evidence="3 4">
    <name type="scientific">Gasterosteus aculeatus aculeatus</name>
    <name type="common">three-spined stickleback</name>
    <dbReference type="NCBI Taxonomy" id="481459"/>
    <lineage>
        <taxon>Eukaryota</taxon>
        <taxon>Metazoa</taxon>
        <taxon>Chordata</taxon>
        <taxon>Craniata</taxon>
        <taxon>Vertebrata</taxon>
        <taxon>Euteleostomi</taxon>
        <taxon>Actinopterygii</taxon>
        <taxon>Neopterygii</taxon>
        <taxon>Teleostei</taxon>
        <taxon>Neoteleostei</taxon>
        <taxon>Acanthomorphata</taxon>
        <taxon>Eupercaria</taxon>
        <taxon>Perciformes</taxon>
        <taxon>Cottioidei</taxon>
        <taxon>Gasterosteales</taxon>
        <taxon>Gasterosteidae</taxon>
        <taxon>Gasterosteus</taxon>
    </lineage>
</organism>
<dbReference type="InterPro" id="IPR005026">
    <property type="entry name" value="SAPAP"/>
</dbReference>
<dbReference type="PANTHER" id="PTHR12353">
    <property type="entry name" value="DISKS LARGE-ASSOCIATED PROTEIN DAP SAP90/PSD-95-ASSOCIATED PROTEIN"/>
    <property type="match status" value="1"/>
</dbReference>
<accession>A0AAQ4RUF8</accession>
<dbReference type="GO" id="GO:0098978">
    <property type="term" value="C:glutamatergic synapse"/>
    <property type="evidence" value="ECO:0007669"/>
    <property type="project" value="TreeGrafter"/>
</dbReference>
<name>A0AAQ4RUF8_GASAC</name>
<dbReference type="GeneID" id="120829790"/>
<protein>
    <recommendedName>
        <fullName evidence="5">Discs, large (Drosophila) homolog-associated protein 4a</fullName>
    </recommendedName>
</protein>
<feature type="compositionally biased region" description="Low complexity" evidence="2">
    <location>
        <begin position="692"/>
        <end position="705"/>
    </location>
</feature>
<sequence>MKGFGANRSRHMSDSCEPARCPQKPLCPLTSDPHGAFLLTPTINHYGTLDPHLHLCSPTSPTSLNPDCLLPFSQMSNSSTFPRLHYSSQAEQVDCSQACMAAAAGGVGQGGRAGAALSNSLSMGMGLGLGLTGAPMITSGSATISSSSAAAAKMNRLPSNLLDQLERHLPLQRDGFSTLQFHRGRMSKQRSESPGRIRHLMHSVQKLFAKSQSLENSAIKGNVNGRSAGGTAGGAAGAGEDGGRPTRRSKSKDRAKTEGTKQRQRPNALGLWSSDDTLDTDTTTAGTIAVGYRNPLSMMSLGRAVSDSQAGPRHIPQGYHTISAHTLKTSKSSSDLKFLACQATQVVSKEEEGRIRGSKDDLLVKRGSWSTLTLSQARQVLQKGSATVNRTLLKSKSCHQDMAQQFLQVGGPVPLGDWAGTLGHGRPRGTEIPCRRMRSGSYVKAMGDLEDSEDSEGSPKPSPKATARRQSYLRATQHSLSEQQPPPPQRKPRCYALMQEDYLWSPLQSACSMQHLSSLPCLKELSTNRSLDNLDCLVSPLEPPPRYRNSDFSRCSGTLGRGSATQRVSLHTFFQVYGQGCGHSLPYCQGESQAVEALDLPAPTCFRSRSHSYLRAIQAGCSQDEDTASVDSESPPHTGAGYSYSSNTLSNRKAPPPVPPRTTSKPLISVTVQSSTESAQDVYIDQQERGSEANSQSGRSNSSDSLCSIRTAGLAKGSRPLPVPVPAAAPGPAAGSVHPVPAPRDLPHTAATATVATTTTSTSTQSQNDTPSIGFTLDPVPVATKRKLSSIGIQVDCLLPVLREEPLPLTAPLKFQSIGVQVENGRPLSRETSMASRQNTETEPQDATENNTANCTNSQTADANAPNGQDKAMEQQPLKHTHAPSRISSPPQVTLDPALDPSSLPPPDPSLESGNCCSHGDAGQPGPPACLRDGNWFMKLLQAETGRMEGWCQQMEQETKDNKLSEEVLGTIRSAVGSAQLLMTKKFEQFRGLCKENLNLNANPRPTAQDLAGFWDLLQLSIEDISMKFDELFQLKANNWQLPEKSEKDENKQLPSSVPKKQTKPKLSAGKDRSVDSAVDKQRQEARKRLIAAKRAASVRQNSATESADSVEIYVPEAQTRL</sequence>
<proteinExistence type="inferred from homology"/>
<feature type="region of interest" description="Disordered" evidence="2">
    <location>
        <begin position="1044"/>
        <end position="1122"/>
    </location>
</feature>
<feature type="compositionally biased region" description="Gly residues" evidence="2">
    <location>
        <begin position="227"/>
        <end position="240"/>
    </location>
</feature>
<evidence type="ECO:0000313" key="3">
    <source>
        <dbReference type="Ensembl" id="ENSGACP00000066552.1"/>
    </source>
</evidence>
<feature type="compositionally biased region" description="Basic and acidic residues" evidence="2">
    <location>
        <begin position="1069"/>
        <end position="1088"/>
    </location>
</feature>
<comment type="similarity">
    <text evidence="1">Belongs to the SAPAP family.</text>
</comment>
<feature type="compositionally biased region" description="Polar residues" evidence="2">
    <location>
        <begin position="473"/>
        <end position="482"/>
    </location>
</feature>
<feature type="compositionally biased region" description="Low complexity" evidence="2">
    <location>
        <begin position="730"/>
        <end position="739"/>
    </location>
</feature>
<dbReference type="GO" id="GO:0060090">
    <property type="term" value="F:molecular adaptor activity"/>
    <property type="evidence" value="ECO:0007669"/>
    <property type="project" value="TreeGrafter"/>
</dbReference>
<feature type="region of interest" description="Disordered" evidence="2">
    <location>
        <begin position="446"/>
        <end position="492"/>
    </location>
</feature>
<reference evidence="3 4" key="1">
    <citation type="journal article" date="2021" name="G3 (Bethesda)">
        <title>Improved contiguity of the threespine stickleback genome using long-read sequencing.</title>
        <authorList>
            <person name="Nath S."/>
            <person name="Shaw D.E."/>
            <person name="White M.A."/>
        </authorList>
    </citation>
    <scope>NUCLEOTIDE SEQUENCE [LARGE SCALE GENOMIC DNA]</scope>
    <source>
        <strain evidence="3 4">Lake Benthic</strain>
    </source>
</reference>
<dbReference type="AlphaFoldDB" id="A0AAQ4RUF8"/>
<feature type="compositionally biased region" description="Polar residues" evidence="2">
    <location>
        <begin position="1099"/>
        <end position="1108"/>
    </location>
</feature>
<evidence type="ECO:0000313" key="4">
    <source>
        <dbReference type="Proteomes" id="UP000007635"/>
    </source>
</evidence>
<dbReference type="Proteomes" id="UP000007635">
    <property type="component" value="Chromosome XII"/>
</dbReference>
<dbReference type="CTD" id="562742"/>
<dbReference type="GO" id="GO:0023052">
    <property type="term" value="P:signaling"/>
    <property type="evidence" value="ECO:0007669"/>
    <property type="project" value="InterPro"/>
</dbReference>
<dbReference type="Pfam" id="PF03359">
    <property type="entry name" value="GKAP"/>
    <property type="match status" value="1"/>
</dbReference>
<evidence type="ECO:0000256" key="2">
    <source>
        <dbReference type="SAM" id="MobiDB-lite"/>
    </source>
</evidence>
<dbReference type="GO" id="GO:0099572">
    <property type="term" value="C:postsynaptic specialization"/>
    <property type="evidence" value="ECO:0007669"/>
    <property type="project" value="TreeGrafter"/>
</dbReference>
<feature type="compositionally biased region" description="Basic and acidic residues" evidence="2">
    <location>
        <begin position="252"/>
        <end position="261"/>
    </location>
</feature>
<feature type="compositionally biased region" description="Polar residues" evidence="2">
    <location>
        <begin position="830"/>
        <end position="862"/>
    </location>
</feature>
<dbReference type="RefSeq" id="XP_040050170.1">
    <property type="nucleotide sequence ID" value="XM_040194236.1"/>
</dbReference>
<feature type="region of interest" description="Disordered" evidence="2">
    <location>
        <begin position="177"/>
        <end position="197"/>
    </location>
</feature>
<dbReference type="PANTHER" id="PTHR12353:SF32">
    <property type="entry name" value="DISKS LARGE-ASSOCIATED PROTEIN 4"/>
    <property type="match status" value="1"/>
</dbReference>
<evidence type="ECO:0000256" key="1">
    <source>
        <dbReference type="ARBA" id="ARBA00008839"/>
    </source>
</evidence>
<feature type="region of interest" description="Disordered" evidence="2">
    <location>
        <begin position="686"/>
        <end position="746"/>
    </location>
</feature>
<dbReference type="Ensembl" id="ENSGACT00000059006.1">
    <property type="protein sequence ID" value="ENSGACP00000066552.1"/>
    <property type="gene ID" value="ENSGACG00000003221.2"/>
</dbReference>
<keyword evidence="4" id="KW-1185">Reference proteome</keyword>
<feature type="region of interest" description="Disordered" evidence="2">
    <location>
        <begin position="625"/>
        <end position="665"/>
    </location>
</feature>
<reference evidence="3" key="2">
    <citation type="submission" date="2025-08" db="UniProtKB">
        <authorList>
            <consortium name="Ensembl"/>
        </authorList>
    </citation>
    <scope>IDENTIFICATION</scope>
</reference>